<accession>A0AB39I5T9</accession>
<organism evidence="1">
    <name type="scientific">Pseudomonas sp. Hg7Tf</name>
    <dbReference type="NCBI Taxonomy" id="3236988"/>
    <lineage>
        <taxon>Bacteria</taxon>
        <taxon>Pseudomonadati</taxon>
        <taxon>Pseudomonadota</taxon>
        <taxon>Gammaproteobacteria</taxon>
        <taxon>Pseudomonadales</taxon>
        <taxon>Pseudomonadaceae</taxon>
        <taxon>Pseudomonas</taxon>
    </lineage>
</organism>
<proteinExistence type="predicted"/>
<dbReference type="Gene3D" id="3.40.1000.10">
    <property type="entry name" value="Mog1/PsbP, alpha/beta/alpha sandwich"/>
    <property type="match status" value="1"/>
</dbReference>
<dbReference type="EMBL" id="CP162607">
    <property type="protein sequence ID" value="XDK38179.1"/>
    <property type="molecule type" value="Genomic_DNA"/>
</dbReference>
<reference evidence="1" key="1">
    <citation type="submission" date="2024-07" db="EMBL/GenBank/DDBJ databases">
        <title>Identification and characteristics of a novel species of coltsfoot's symbiotic bacteria.</title>
        <authorList>
            <person name="Juszczyk A."/>
            <person name="Jasielczuk I."/>
            <person name="Gurgul A."/>
            <person name="Rogala M."/>
            <person name="Kowalczyk A."/>
            <person name="Szmatola T."/>
            <person name="Kosecka-Strojek M."/>
            <person name="Arent Z."/>
            <person name="Latowski D."/>
        </authorList>
    </citation>
    <scope>NUCLEOTIDE SEQUENCE</scope>
    <source>
        <strain evidence="1">Hg7Tf</strain>
    </source>
</reference>
<sequence length="196" mass="21755">MARTSIYDRISEKRLAAEALARQQADQAALEPPASEHAQLPAAPGLALEPGHNALKIAGLNLLIPQGFNFRDIDTTLEVSGHPVTLSARRRPAPEGLNLQHALELYVSKLRQRHPDITLVRRAECQLVGHPAIALDYLYSFEQERRHGRAVCTLIAAVKGNERQWFSLATVINPDHARLADWLIEFDAMLADINAH</sequence>
<dbReference type="AlphaFoldDB" id="A0AB39I5T9"/>
<gene>
    <name evidence="1" type="ORF">AB4Y39_05800</name>
</gene>
<evidence type="ECO:0008006" key="2">
    <source>
        <dbReference type="Google" id="ProtNLM"/>
    </source>
</evidence>
<name>A0AB39I5T9_9PSED</name>
<protein>
    <recommendedName>
        <fullName evidence="2">DUF1795 domain-containing protein</fullName>
    </recommendedName>
</protein>
<dbReference type="RefSeq" id="WP_280041112.1">
    <property type="nucleotide sequence ID" value="NZ_CP162607.1"/>
</dbReference>
<evidence type="ECO:0000313" key="1">
    <source>
        <dbReference type="EMBL" id="XDK38179.1"/>
    </source>
</evidence>